<proteinExistence type="predicted"/>
<organism evidence="4 5">
    <name type="scientific">Vallicoccus soli</name>
    <dbReference type="NCBI Taxonomy" id="2339232"/>
    <lineage>
        <taxon>Bacteria</taxon>
        <taxon>Bacillati</taxon>
        <taxon>Actinomycetota</taxon>
        <taxon>Actinomycetes</taxon>
        <taxon>Motilibacterales</taxon>
        <taxon>Vallicoccaceae</taxon>
        <taxon>Vallicoccus</taxon>
    </lineage>
</organism>
<sequence>MPRASPRTRRTRRSYPLVTSTDTTTEPSPTPPPARRGRRRLLLALAGLVVLLGALWVAGYALAGGRTPSEASVAGVDIGGLAPEEAERRVAEGLSARATAPLQVVVGGREDSLDPAAAGLSVDAAATVRATGTRSWDPVGIVRHLTGGEEVEPVVRVDDAALTAALEELAGRVAREPRDGGVAFDGARPVAVEPVTGVALDVERSAEVVERTYLRTDGPVELPARETQPAIDAADVEEALRTRAQPAVSAPVVLVSAGERFPVEPDVIAAATTLVPRDGELVLSVDGRRLKEAVHDDLDALEEEPQDASFRLEDGRPVVVPAVEGRAFSGRDLARAVTPALTRTGDERVAEVRTSVTQPDLTTAEARALGVTDELSSFTQDFPYAAYRVTNIGQAARTIDGTLLEPGETFSMNGTLGERTEANGYTTGTVISGGRYRQELGGGVSTITTAMWTAAFYAGLERVESKAHSLYISRYEAGLEATVSWPSLDLKFRNDTGKGVYIQAESGDDYVTITMFGTKRYDVTAESGPRANVRTPDTVYDTAADCTPQSGVDGFDITVTRVFRQGGEVVRREPITTSYNATDRIICGPRP</sequence>
<evidence type="ECO:0000256" key="1">
    <source>
        <dbReference type="SAM" id="MobiDB-lite"/>
    </source>
</evidence>
<keyword evidence="2" id="KW-0472">Membrane</keyword>
<dbReference type="PANTHER" id="PTHR35788">
    <property type="entry name" value="EXPORTED PROTEIN-RELATED"/>
    <property type="match status" value="1"/>
</dbReference>
<feature type="transmembrane region" description="Helical" evidence="2">
    <location>
        <begin position="41"/>
        <end position="63"/>
    </location>
</feature>
<name>A0A3A3ZMS7_9ACTN</name>
<dbReference type="OrthoDB" id="9813301at2"/>
<feature type="domain" description="YoaR-like putative peptidoglycan binding" evidence="3">
    <location>
        <begin position="276"/>
        <end position="337"/>
    </location>
</feature>
<gene>
    <name evidence="4" type="ORF">D5H78_03385</name>
</gene>
<evidence type="ECO:0000256" key="2">
    <source>
        <dbReference type="SAM" id="Phobius"/>
    </source>
</evidence>
<accession>A0A3A3ZMS7</accession>
<feature type="domain" description="YoaR-like putative peptidoglycan binding" evidence="3">
    <location>
        <begin position="146"/>
        <end position="210"/>
    </location>
</feature>
<feature type="compositionally biased region" description="Low complexity" evidence="1">
    <location>
        <begin position="14"/>
        <end position="27"/>
    </location>
</feature>
<evidence type="ECO:0000313" key="4">
    <source>
        <dbReference type="EMBL" id="RJK98011.1"/>
    </source>
</evidence>
<comment type="caution">
    <text evidence="4">The sequence shown here is derived from an EMBL/GenBank/DDBJ whole genome shotgun (WGS) entry which is preliminary data.</text>
</comment>
<dbReference type="InterPro" id="IPR007391">
    <property type="entry name" value="Vancomycin_resist_VanW"/>
</dbReference>
<keyword evidence="5" id="KW-1185">Reference proteome</keyword>
<dbReference type="Pfam" id="PF04294">
    <property type="entry name" value="VanW"/>
    <property type="match status" value="1"/>
</dbReference>
<dbReference type="Pfam" id="PF12229">
    <property type="entry name" value="PG_binding_4"/>
    <property type="match status" value="2"/>
</dbReference>
<dbReference type="EMBL" id="QZEZ01000001">
    <property type="protein sequence ID" value="RJK98011.1"/>
    <property type="molecule type" value="Genomic_DNA"/>
</dbReference>
<dbReference type="AlphaFoldDB" id="A0A3A3ZMS7"/>
<keyword evidence="2" id="KW-1133">Transmembrane helix</keyword>
<feature type="region of interest" description="Disordered" evidence="1">
    <location>
        <begin position="1"/>
        <end position="36"/>
    </location>
</feature>
<evidence type="ECO:0000313" key="5">
    <source>
        <dbReference type="Proteomes" id="UP000265614"/>
    </source>
</evidence>
<dbReference type="Proteomes" id="UP000265614">
    <property type="component" value="Unassembled WGS sequence"/>
</dbReference>
<feature type="compositionally biased region" description="Basic residues" evidence="1">
    <location>
        <begin position="1"/>
        <end position="13"/>
    </location>
</feature>
<reference evidence="4 5" key="1">
    <citation type="submission" date="2018-09" db="EMBL/GenBank/DDBJ databases">
        <title>YIM 75000 draft genome.</title>
        <authorList>
            <person name="Tang S."/>
            <person name="Feng Y."/>
        </authorList>
    </citation>
    <scope>NUCLEOTIDE SEQUENCE [LARGE SCALE GENOMIC DNA]</scope>
    <source>
        <strain evidence="4 5">YIM 75000</strain>
    </source>
</reference>
<protein>
    <recommendedName>
        <fullName evidence="3">YoaR-like putative peptidoglycan binding domain-containing protein</fullName>
    </recommendedName>
</protein>
<keyword evidence="2" id="KW-0812">Transmembrane</keyword>
<dbReference type="InterPro" id="IPR052913">
    <property type="entry name" value="Glycopeptide_resist_protein"/>
</dbReference>
<dbReference type="PANTHER" id="PTHR35788:SF1">
    <property type="entry name" value="EXPORTED PROTEIN"/>
    <property type="match status" value="1"/>
</dbReference>
<evidence type="ECO:0000259" key="3">
    <source>
        <dbReference type="Pfam" id="PF12229"/>
    </source>
</evidence>
<dbReference type="InterPro" id="IPR022029">
    <property type="entry name" value="YoaR-like_PG-bd"/>
</dbReference>